<keyword evidence="2 4" id="KW-0863">Zinc-finger</keyword>
<feature type="compositionally biased region" description="Low complexity" evidence="5">
    <location>
        <begin position="257"/>
        <end position="274"/>
    </location>
</feature>
<dbReference type="SUPFAM" id="SSF57850">
    <property type="entry name" value="RING/U-box"/>
    <property type="match status" value="1"/>
</dbReference>
<dbReference type="eggNOG" id="KOG1940">
    <property type="taxonomic scope" value="Eukaryota"/>
</dbReference>
<gene>
    <name evidence="9" type="ORF">SEPMUDRAFT_111935</name>
</gene>
<dbReference type="GO" id="GO:0061630">
    <property type="term" value="F:ubiquitin protein ligase activity"/>
    <property type="evidence" value="ECO:0007669"/>
    <property type="project" value="TreeGrafter"/>
</dbReference>
<protein>
    <recommendedName>
        <fullName evidence="11">Zf-CHY-domain-containing protein</fullName>
    </recommendedName>
</protein>
<evidence type="ECO:0000259" key="6">
    <source>
        <dbReference type="PROSITE" id="PS50089"/>
    </source>
</evidence>
<dbReference type="InterPro" id="IPR008913">
    <property type="entry name" value="Znf_CHY"/>
</dbReference>
<feature type="region of interest" description="Disordered" evidence="5">
    <location>
        <begin position="639"/>
        <end position="659"/>
    </location>
</feature>
<keyword evidence="10" id="KW-1185">Reference proteome</keyword>
<feature type="domain" description="CHY-type" evidence="7">
    <location>
        <begin position="419"/>
        <end position="490"/>
    </location>
</feature>
<evidence type="ECO:0000256" key="3">
    <source>
        <dbReference type="ARBA" id="ARBA00022833"/>
    </source>
</evidence>
<dbReference type="PROSITE" id="PS51266">
    <property type="entry name" value="ZF_CHY"/>
    <property type="match status" value="1"/>
</dbReference>
<evidence type="ECO:0000313" key="9">
    <source>
        <dbReference type="EMBL" id="EMF08612.1"/>
    </source>
</evidence>
<evidence type="ECO:0000259" key="8">
    <source>
        <dbReference type="PROSITE" id="PS51270"/>
    </source>
</evidence>
<dbReference type="HOGENOM" id="CLU_013368_4_0_1"/>
<feature type="compositionally biased region" description="Low complexity" evidence="5">
    <location>
        <begin position="756"/>
        <end position="767"/>
    </location>
</feature>
<reference evidence="9 10" key="1">
    <citation type="journal article" date="2012" name="PLoS Pathog.">
        <title>Diverse lifestyles and strategies of plant pathogenesis encoded in the genomes of eighteen Dothideomycetes fungi.</title>
        <authorList>
            <person name="Ohm R.A."/>
            <person name="Feau N."/>
            <person name="Henrissat B."/>
            <person name="Schoch C.L."/>
            <person name="Horwitz B.A."/>
            <person name="Barry K.W."/>
            <person name="Condon B.J."/>
            <person name="Copeland A.C."/>
            <person name="Dhillon B."/>
            <person name="Glaser F."/>
            <person name="Hesse C.N."/>
            <person name="Kosti I."/>
            <person name="LaButti K."/>
            <person name="Lindquist E.A."/>
            <person name="Lucas S."/>
            <person name="Salamov A.A."/>
            <person name="Bradshaw R.E."/>
            <person name="Ciuffetti L."/>
            <person name="Hamelin R.C."/>
            <person name="Kema G.H.J."/>
            <person name="Lawrence C."/>
            <person name="Scott J.A."/>
            <person name="Spatafora J.W."/>
            <person name="Turgeon B.G."/>
            <person name="de Wit P.J.G.M."/>
            <person name="Zhong S."/>
            <person name="Goodwin S.B."/>
            <person name="Grigoriev I.V."/>
        </authorList>
    </citation>
    <scope>NUCLEOTIDE SEQUENCE [LARGE SCALE GENOMIC DNA]</scope>
    <source>
        <strain evidence="9 10">SO2202</strain>
    </source>
</reference>
<dbReference type="Pfam" id="PF14599">
    <property type="entry name" value="zinc_ribbon_6"/>
    <property type="match status" value="1"/>
</dbReference>
<feature type="region of interest" description="Disordered" evidence="5">
    <location>
        <begin position="170"/>
        <end position="238"/>
    </location>
</feature>
<dbReference type="PANTHER" id="PTHR21319">
    <property type="entry name" value="RING FINGER AND CHY ZINC FINGER DOMAIN-CONTAINING PROTEIN 1"/>
    <property type="match status" value="1"/>
</dbReference>
<dbReference type="CDD" id="cd16464">
    <property type="entry name" value="RING-H2_Pirh2-like"/>
    <property type="match status" value="1"/>
</dbReference>
<dbReference type="Gene3D" id="2.20.28.10">
    <property type="match status" value="1"/>
</dbReference>
<dbReference type="RefSeq" id="XP_016756733.1">
    <property type="nucleotide sequence ID" value="XM_016900948.1"/>
</dbReference>
<dbReference type="OrthoDB" id="411372at2759"/>
<dbReference type="GO" id="GO:0008270">
    <property type="term" value="F:zinc ion binding"/>
    <property type="evidence" value="ECO:0007669"/>
    <property type="project" value="UniProtKB-KW"/>
</dbReference>
<dbReference type="SMART" id="SM00184">
    <property type="entry name" value="RING"/>
    <property type="match status" value="1"/>
</dbReference>
<feature type="compositionally biased region" description="Basic and acidic residues" evidence="5">
    <location>
        <begin position="176"/>
        <end position="185"/>
    </location>
</feature>
<evidence type="ECO:0000256" key="1">
    <source>
        <dbReference type="ARBA" id="ARBA00022723"/>
    </source>
</evidence>
<feature type="region of interest" description="Disordered" evidence="5">
    <location>
        <begin position="257"/>
        <end position="282"/>
    </location>
</feature>
<dbReference type="Pfam" id="PF05495">
    <property type="entry name" value="zf-CHY"/>
    <property type="match status" value="1"/>
</dbReference>
<dbReference type="EMBL" id="KB456271">
    <property type="protein sequence ID" value="EMF08612.1"/>
    <property type="molecule type" value="Genomic_DNA"/>
</dbReference>
<evidence type="ECO:0000256" key="5">
    <source>
        <dbReference type="SAM" id="MobiDB-lite"/>
    </source>
</evidence>
<feature type="region of interest" description="Disordered" evidence="5">
    <location>
        <begin position="350"/>
        <end position="369"/>
    </location>
</feature>
<evidence type="ECO:0008006" key="11">
    <source>
        <dbReference type="Google" id="ProtNLM"/>
    </source>
</evidence>
<dbReference type="InterPro" id="IPR039512">
    <property type="entry name" value="RCHY1_zinc-ribbon"/>
</dbReference>
<dbReference type="InterPro" id="IPR013083">
    <property type="entry name" value="Znf_RING/FYVE/PHD"/>
</dbReference>
<evidence type="ECO:0000256" key="4">
    <source>
        <dbReference type="PROSITE-ProRule" id="PRU00601"/>
    </source>
</evidence>
<accession>M3CWW4</accession>
<feature type="compositionally biased region" description="Polar residues" evidence="5">
    <location>
        <begin position="200"/>
        <end position="209"/>
    </location>
</feature>
<name>M3CWW4_SPHMS</name>
<dbReference type="PANTHER" id="PTHR21319:SF0">
    <property type="entry name" value="AND RING FINGER DOMAIN PROTEIN, PUTATIVE (AFU_ORTHOLOGUE AFUA_1G08900)-RELATED"/>
    <property type="match status" value="1"/>
</dbReference>
<feature type="domain" description="RING-type" evidence="6">
    <location>
        <begin position="559"/>
        <end position="601"/>
    </location>
</feature>
<dbReference type="InterPro" id="IPR037275">
    <property type="entry name" value="Znf_CTCHY_sf"/>
</dbReference>
<evidence type="ECO:0000259" key="7">
    <source>
        <dbReference type="PROSITE" id="PS51266"/>
    </source>
</evidence>
<feature type="region of interest" description="Disordered" evidence="5">
    <location>
        <begin position="877"/>
        <end position="955"/>
    </location>
</feature>
<feature type="domain" description="CTCHY-type" evidence="8">
    <location>
        <begin position="492"/>
        <end position="558"/>
    </location>
</feature>
<dbReference type="GO" id="GO:0016567">
    <property type="term" value="P:protein ubiquitination"/>
    <property type="evidence" value="ECO:0007669"/>
    <property type="project" value="TreeGrafter"/>
</dbReference>
<evidence type="ECO:0000313" key="10">
    <source>
        <dbReference type="Proteomes" id="UP000016931"/>
    </source>
</evidence>
<evidence type="ECO:0000256" key="2">
    <source>
        <dbReference type="ARBA" id="ARBA00022771"/>
    </source>
</evidence>
<sequence length="955" mass="106737">MGGMYLLARPVQHIEATSQETSPCDTSKHRRFIVVYMVTCTNDLGMIFQLQKPGWWDDRPNRGSGSHALVSMLVHPSWAYLHLLGGRSVRVASVGVVCGVAYSMGVLDLFWNGHSSCSLTASRATYEAQQPPFWSWSRSWLRSWLRVSRLLIAPGMPMLPLVEQDRGMTRWRRRRLSSDRQDTRFESPTTAGPAHRNGASLDSEQLISTTEDEPSDPVDRHHAAGTSLSNDQRMSINPTHDFEGLLRTVAVTSIDTSSLATPAATPPSRASAETLRSAENTEERQATVAFARYIMANAANMDGALPEDDGMRSLRQKLQEIKELAVSTEEKAKRMHLLMMQDYVKHKKLGQLTPPESPAAHGQDSEGLDSPLLGAAIMPIDPSNPYNLRPGDLDPVFSPLPKAVRCPEGEDDETMADDDDEPDLGCMHYKRNVKVQCFDCQRWYPCRHCHDQSRDLPFLHALNRQKTQNMLCMLCQTPQPAAQECVNCGNYAAWYYCSKCKLWDNDTNKRIYHCDDCGICRVGEGLGKDFVHCKRCNVCISISTSAAHPCIERATEGNCPLCLMRMFEAKVPVVSLPCGHYMHGECYKDLMAVTYKCPVCSKSAVNMELQWRKLDEEIAIQPMPEEDIQGLLPHIEGAAEPSEETDEANERQHASPPRRPRKVWIGCNDCGARTWTPFHWLGLKCQRCDSYNTNQMTPTAHHETEAERLLRQQTQSVRRHDFTGNDVLRDAGIGIVDETATSEVQASSALEPPDSPSQQPSHLSSSPRLAAGAQSPGRYFVTDEEVRRPSFSGRFSTPSMPNLPTLSANLPDIPRMPRMPALPNMPTSLQHMRQNLPNMPNVELPRFRPYEMMDAVSRSLSPMRFYLRGLDMVGDETNDDLPPHLDSRMPHRSGSVHSDSAVPSRGSKLRSQSDVGSVDLFEIGEHAVVEDDSDNAAHGREGHEDSSGEERRSPQ</sequence>
<feature type="compositionally biased region" description="Basic and acidic residues" evidence="5">
    <location>
        <begin position="923"/>
        <end position="955"/>
    </location>
</feature>
<organism evidence="9 10">
    <name type="scientific">Sphaerulina musiva (strain SO2202)</name>
    <name type="common">Poplar stem canker fungus</name>
    <name type="synonym">Septoria musiva</name>
    <dbReference type="NCBI Taxonomy" id="692275"/>
    <lineage>
        <taxon>Eukaryota</taxon>
        <taxon>Fungi</taxon>
        <taxon>Dikarya</taxon>
        <taxon>Ascomycota</taxon>
        <taxon>Pezizomycotina</taxon>
        <taxon>Dothideomycetes</taxon>
        <taxon>Dothideomycetidae</taxon>
        <taxon>Mycosphaerellales</taxon>
        <taxon>Mycosphaerellaceae</taxon>
        <taxon>Sphaerulina</taxon>
    </lineage>
</organism>
<dbReference type="STRING" id="692275.M3CWW4"/>
<dbReference type="SUPFAM" id="SSF161245">
    <property type="entry name" value="Zinc hairpin stack"/>
    <property type="match status" value="1"/>
</dbReference>
<keyword evidence="1" id="KW-0479">Metal-binding</keyword>
<dbReference type="PROSITE" id="PS50089">
    <property type="entry name" value="ZF_RING_2"/>
    <property type="match status" value="1"/>
</dbReference>
<dbReference type="GO" id="GO:0005634">
    <property type="term" value="C:nucleus"/>
    <property type="evidence" value="ECO:0007669"/>
    <property type="project" value="TreeGrafter"/>
</dbReference>
<dbReference type="Pfam" id="PF13639">
    <property type="entry name" value="zf-RING_2"/>
    <property type="match status" value="1"/>
</dbReference>
<dbReference type="PROSITE" id="PS51270">
    <property type="entry name" value="ZF_CTCHY"/>
    <property type="match status" value="1"/>
</dbReference>
<dbReference type="InterPro" id="IPR037274">
    <property type="entry name" value="Znf_CHY_sf"/>
</dbReference>
<dbReference type="InterPro" id="IPR001841">
    <property type="entry name" value="Znf_RING"/>
</dbReference>
<dbReference type="GO" id="GO:0006511">
    <property type="term" value="P:ubiquitin-dependent protein catabolic process"/>
    <property type="evidence" value="ECO:0007669"/>
    <property type="project" value="TreeGrafter"/>
</dbReference>
<dbReference type="Gene3D" id="3.30.40.10">
    <property type="entry name" value="Zinc/RING finger domain, C3HC4 (zinc finger)"/>
    <property type="match status" value="1"/>
</dbReference>
<feature type="region of interest" description="Disordered" evidence="5">
    <location>
        <begin position="743"/>
        <end position="780"/>
    </location>
</feature>
<keyword evidence="3" id="KW-0862">Zinc</keyword>
<dbReference type="Proteomes" id="UP000016931">
    <property type="component" value="Unassembled WGS sequence"/>
</dbReference>
<dbReference type="GeneID" id="27898085"/>
<dbReference type="SUPFAM" id="SSF161219">
    <property type="entry name" value="CHY zinc finger-like"/>
    <property type="match status" value="1"/>
</dbReference>
<dbReference type="AlphaFoldDB" id="M3CWW4"/>
<proteinExistence type="predicted"/>
<dbReference type="InterPro" id="IPR017921">
    <property type="entry name" value="Znf_CTCHY"/>
</dbReference>
<feature type="compositionally biased region" description="Polar residues" evidence="5">
    <location>
        <begin position="226"/>
        <end position="238"/>
    </location>
</feature>